<feature type="signal peptide" evidence="1">
    <location>
        <begin position="1"/>
        <end position="22"/>
    </location>
</feature>
<evidence type="ECO:0000313" key="3">
    <source>
        <dbReference type="Proteomes" id="UP000604046"/>
    </source>
</evidence>
<organism evidence="2 3">
    <name type="scientific">Symbiodinium natans</name>
    <dbReference type="NCBI Taxonomy" id="878477"/>
    <lineage>
        <taxon>Eukaryota</taxon>
        <taxon>Sar</taxon>
        <taxon>Alveolata</taxon>
        <taxon>Dinophyceae</taxon>
        <taxon>Suessiales</taxon>
        <taxon>Symbiodiniaceae</taxon>
        <taxon>Symbiodinium</taxon>
    </lineage>
</organism>
<sequence length="324" mass="36560">MVLLPCGLWPLFILQVLREAESQESLAQEHGLELLQQRLQLHVGGAPEREQAEPMTWVHFPKAGSSFVNTLIHMPGFCPVLAPTFSVNEESLGCRFITNFFKLCHDLCDPTHMRCQASPHECIGSRYQELRGHMVGFFRQPEQRCLSAYHDEMRTWMVLGTDCTGQNSTKPPAPMFARYFAGTVAYQLVGEGLEDWWEGGHWMIPGLAHIPERTMAMAEEAAQRVRDGFAFVGITEEWDLSICLFHAMFGGQCSATDFEDTRSASPGKSAEDLYDTTPLEGFHDQIDGLVYQEARRIFEHNLLKFNVTVDSCRGCFMQAGLELS</sequence>
<gene>
    <name evidence="2" type="ORF">SNAT2548_LOCUS16978</name>
</gene>
<reference evidence="2" key="1">
    <citation type="submission" date="2021-02" db="EMBL/GenBank/DDBJ databases">
        <authorList>
            <person name="Dougan E. K."/>
            <person name="Rhodes N."/>
            <person name="Thang M."/>
            <person name="Chan C."/>
        </authorList>
    </citation>
    <scope>NUCLEOTIDE SEQUENCE</scope>
</reference>
<feature type="chain" id="PRO_5032672431" evidence="1">
    <location>
        <begin position="23"/>
        <end position="324"/>
    </location>
</feature>
<comment type="caution">
    <text evidence="2">The sequence shown here is derived from an EMBL/GenBank/DDBJ whole genome shotgun (WGS) entry which is preliminary data.</text>
</comment>
<dbReference type="InterPro" id="IPR027417">
    <property type="entry name" value="P-loop_NTPase"/>
</dbReference>
<protein>
    <submittedName>
        <fullName evidence="2">Uncharacterized protein</fullName>
    </submittedName>
</protein>
<evidence type="ECO:0000256" key="1">
    <source>
        <dbReference type="SAM" id="SignalP"/>
    </source>
</evidence>
<accession>A0A812NJS2</accession>
<dbReference type="EMBL" id="CAJNDS010002096">
    <property type="protein sequence ID" value="CAE7324049.1"/>
    <property type="molecule type" value="Genomic_DNA"/>
</dbReference>
<dbReference type="Proteomes" id="UP000604046">
    <property type="component" value="Unassembled WGS sequence"/>
</dbReference>
<proteinExistence type="predicted"/>
<evidence type="ECO:0000313" key="2">
    <source>
        <dbReference type="EMBL" id="CAE7324049.1"/>
    </source>
</evidence>
<keyword evidence="1" id="KW-0732">Signal</keyword>
<dbReference type="OrthoDB" id="8958249at2759"/>
<dbReference type="AlphaFoldDB" id="A0A812NJS2"/>
<keyword evidence="3" id="KW-1185">Reference proteome</keyword>
<dbReference type="Gene3D" id="3.40.50.300">
    <property type="entry name" value="P-loop containing nucleotide triphosphate hydrolases"/>
    <property type="match status" value="1"/>
</dbReference>
<name>A0A812NJS2_9DINO</name>